<dbReference type="AlphaFoldDB" id="A0A2P2NVT7"/>
<protein>
    <submittedName>
        <fullName evidence="1">Uncharacterized protein</fullName>
    </submittedName>
</protein>
<sequence>MLHLHCLQNHVTKYHFCIVIPSV</sequence>
<organism evidence="1">
    <name type="scientific">Rhizophora mucronata</name>
    <name type="common">Asiatic mangrove</name>
    <dbReference type="NCBI Taxonomy" id="61149"/>
    <lineage>
        <taxon>Eukaryota</taxon>
        <taxon>Viridiplantae</taxon>
        <taxon>Streptophyta</taxon>
        <taxon>Embryophyta</taxon>
        <taxon>Tracheophyta</taxon>
        <taxon>Spermatophyta</taxon>
        <taxon>Magnoliopsida</taxon>
        <taxon>eudicotyledons</taxon>
        <taxon>Gunneridae</taxon>
        <taxon>Pentapetalae</taxon>
        <taxon>rosids</taxon>
        <taxon>fabids</taxon>
        <taxon>Malpighiales</taxon>
        <taxon>Rhizophoraceae</taxon>
        <taxon>Rhizophora</taxon>
    </lineage>
</organism>
<reference evidence="1" key="1">
    <citation type="submission" date="2018-02" db="EMBL/GenBank/DDBJ databases">
        <title>Rhizophora mucronata_Transcriptome.</title>
        <authorList>
            <person name="Meera S.P."/>
            <person name="Sreeshan A."/>
            <person name="Augustine A."/>
        </authorList>
    </citation>
    <scope>NUCLEOTIDE SEQUENCE</scope>
    <source>
        <tissue evidence="1">Leaf</tissue>
    </source>
</reference>
<dbReference type="EMBL" id="GGEC01066143">
    <property type="protein sequence ID" value="MBX46627.1"/>
    <property type="molecule type" value="Transcribed_RNA"/>
</dbReference>
<proteinExistence type="predicted"/>
<evidence type="ECO:0000313" key="1">
    <source>
        <dbReference type="EMBL" id="MBX46627.1"/>
    </source>
</evidence>
<name>A0A2P2NVT7_RHIMU</name>
<accession>A0A2P2NVT7</accession>